<dbReference type="Pfam" id="PF02779">
    <property type="entry name" value="Transket_pyr"/>
    <property type="match status" value="1"/>
</dbReference>
<dbReference type="Gene3D" id="3.40.50.920">
    <property type="match status" value="1"/>
</dbReference>
<dbReference type="CDD" id="cd07033">
    <property type="entry name" value="TPP_PYR_DXS_TK_like"/>
    <property type="match status" value="1"/>
</dbReference>
<sequence length="305" mass="32581">MRKHFSTYIEQVATANEDIIFITGDLGYNALENLAAKMGDRFINAGVAEQNMIGMAAGMAYKGYRVICYSIAPFVVYRCLEQVRNDVCFHNLPVYIVGNGGGYGYGIMGSSHHCIEDIACLSGLPNMRCYVPAFVEDMNACMDEMFARRGPAYLRLGLGKPLPAGMTLTDYGAAPAKLQGAGLTIIAQSPVAGNVAAALAASGAAANVDLFIVNRMPLTELPADMRDSITYSRNVLTIEEHIATGGLGQAVSAALHRAALPVNRLTSLCAEGYPCGLYGSQAYHQQQSGLGEDNILRIINSYFGA</sequence>
<dbReference type="Gene3D" id="3.40.50.970">
    <property type="match status" value="1"/>
</dbReference>
<dbReference type="SMART" id="SM00861">
    <property type="entry name" value="Transket_pyr"/>
    <property type="match status" value="1"/>
</dbReference>
<dbReference type="InterPro" id="IPR029061">
    <property type="entry name" value="THDP-binding"/>
</dbReference>
<dbReference type="InterPro" id="IPR051157">
    <property type="entry name" value="PDH/Transketolase"/>
</dbReference>
<proteinExistence type="predicted"/>
<feature type="domain" description="Transketolase-like pyrimidine-binding" evidence="1">
    <location>
        <begin position="1"/>
        <end position="164"/>
    </location>
</feature>
<protein>
    <submittedName>
        <fullName evidence="2">Transketolase family protein</fullName>
    </submittedName>
</protein>
<dbReference type="EMBL" id="BAABFA010000007">
    <property type="protein sequence ID" value="GAA4462326.1"/>
    <property type="molecule type" value="Genomic_DNA"/>
</dbReference>
<name>A0ABP8N700_9BACT</name>
<dbReference type="InterPro" id="IPR005475">
    <property type="entry name" value="Transketolase-like_Pyr-bd"/>
</dbReference>
<keyword evidence="3" id="KW-1185">Reference proteome</keyword>
<dbReference type="RefSeq" id="WP_345079108.1">
    <property type="nucleotide sequence ID" value="NZ_BAABFA010000007.1"/>
</dbReference>
<dbReference type="SUPFAM" id="SSF52922">
    <property type="entry name" value="TK C-terminal domain-like"/>
    <property type="match status" value="1"/>
</dbReference>
<dbReference type="SUPFAM" id="SSF52518">
    <property type="entry name" value="Thiamin diphosphate-binding fold (THDP-binding)"/>
    <property type="match status" value="1"/>
</dbReference>
<gene>
    <name evidence="2" type="ORF">GCM10023093_08700</name>
</gene>
<evidence type="ECO:0000313" key="2">
    <source>
        <dbReference type="EMBL" id="GAA4462326.1"/>
    </source>
</evidence>
<reference evidence="3" key="1">
    <citation type="journal article" date="2019" name="Int. J. Syst. Evol. Microbiol.">
        <title>The Global Catalogue of Microorganisms (GCM) 10K type strain sequencing project: providing services to taxonomists for standard genome sequencing and annotation.</title>
        <authorList>
            <consortium name="The Broad Institute Genomics Platform"/>
            <consortium name="The Broad Institute Genome Sequencing Center for Infectious Disease"/>
            <person name="Wu L."/>
            <person name="Ma J."/>
        </authorList>
    </citation>
    <scope>NUCLEOTIDE SEQUENCE [LARGE SCALE GENOMIC DNA]</scope>
    <source>
        <strain evidence="3">JCM 32105</strain>
    </source>
</reference>
<organism evidence="2 3">
    <name type="scientific">Nemorincola caseinilytica</name>
    <dbReference type="NCBI Taxonomy" id="2054315"/>
    <lineage>
        <taxon>Bacteria</taxon>
        <taxon>Pseudomonadati</taxon>
        <taxon>Bacteroidota</taxon>
        <taxon>Chitinophagia</taxon>
        <taxon>Chitinophagales</taxon>
        <taxon>Chitinophagaceae</taxon>
        <taxon>Nemorincola</taxon>
    </lineage>
</organism>
<dbReference type="PANTHER" id="PTHR43825:SF5">
    <property type="entry name" value="HYPOTHETICAL TRANSKETOLASE FAMILY PROTEIN"/>
    <property type="match status" value="1"/>
</dbReference>
<comment type="caution">
    <text evidence="2">The sequence shown here is derived from an EMBL/GenBank/DDBJ whole genome shotgun (WGS) entry which is preliminary data.</text>
</comment>
<evidence type="ECO:0000313" key="3">
    <source>
        <dbReference type="Proteomes" id="UP001500067"/>
    </source>
</evidence>
<evidence type="ECO:0000259" key="1">
    <source>
        <dbReference type="SMART" id="SM00861"/>
    </source>
</evidence>
<dbReference type="Proteomes" id="UP001500067">
    <property type="component" value="Unassembled WGS sequence"/>
</dbReference>
<accession>A0ABP8N700</accession>
<dbReference type="PANTHER" id="PTHR43825">
    <property type="entry name" value="PYRUVATE DEHYDROGENASE E1 COMPONENT"/>
    <property type="match status" value="1"/>
</dbReference>
<dbReference type="InterPro" id="IPR009014">
    <property type="entry name" value="Transketo_C/PFOR_II"/>
</dbReference>